<feature type="region of interest" description="Disordered" evidence="7">
    <location>
        <begin position="362"/>
        <end position="384"/>
    </location>
</feature>
<evidence type="ECO:0000256" key="7">
    <source>
        <dbReference type="SAM" id="MobiDB-lite"/>
    </source>
</evidence>
<dbReference type="EMBL" id="JAPZVP010000003">
    <property type="protein sequence ID" value="MDA1358798.1"/>
    <property type="molecule type" value="Genomic_DNA"/>
</dbReference>
<dbReference type="InterPro" id="IPR039421">
    <property type="entry name" value="Type_1_exporter"/>
</dbReference>
<dbReference type="InterPro" id="IPR036640">
    <property type="entry name" value="ABC1_TM_sf"/>
</dbReference>
<dbReference type="GO" id="GO:0042883">
    <property type="term" value="P:cysteine transport"/>
    <property type="evidence" value="ECO:0007669"/>
    <property type="project" value="InterPro"/>
</dbReference>
<feature type="domain" description="ABC transmembrane type-1" evidence="10">
    <location>
        <begin position="28"/>
        <end position="311"/>
    </location>
</feature>
<dbReference type="InterPro" id="IPR003439">
    <property type="entry name" value="ABC_transporter-like_ATP-bd"/>
</dbReference>
<dbReference type="AlphaFoldDB" id="A0A9X3SRV5"/>
<dbReference type="Pfam" id="PF00664">
    <property type="entry name" value="ABC_membrane"/>
    <property type="match status" value="1"/>
</dbReference>
<dbReference type="GO" id="GO:0016887">
    <property type="term" value="F:ATP hydrolysis activity"/>
    <property type="evidence" value="ECO:0007669"/>
    <property type="project" value="InterPro"/>
</dbReference>
<feature type="transmembrane region" description="Helical" evidence="8">
    <location>
        <begin position="143"/>
        <end position="161"/>
    </location>
</feature>
<keyword evidence="3" id="KW-0547">Nucleotide-binding</keyword>
<dbReference type="RefSeq" id="WP_270108613.1">
    <property type="nucleotide sequence ID" value="NZ_JAPZVP010000003.1"/>
</dbReference>
<dbReference type="PROSITE" id="PS00211">
    <property type="entry name" value="ABC_TRANSPORTER_1"/>
    <property type="match status" value="1"/>
</dbReference>
<dbReference type="Proteomes" id="UP001146067">
    <property type="component" value="Unassembled WGS sequence"/>
</dbReference>
<dbReference type="InterPro" id="IPR027417">
    <property type="entry name" value="P-loop_NTPase"/>
</dbReference>
<feature type="transmembrane region" description="Helical" evidence="8">
    <location>
        <begin position="244"/>
        <end position="268"/>
    </location>
</feature>
<evidence type="ECO:0000256" key="5">
    <source>
        <dbReference type="ARBA" id="ARBA00022989"/>
    </source>
</evidence>
<evidence type="ECO:0000256" key="1">
    <source>
        <dbReference type="ARBA" id="ARBA00004651"/>
    </source>
</evidence>
<dbReference type="GO" id="GO:0140359">
    <property type="term" value="F:ABC-type transporter activity"/>
    <property type="evidence" value="ECO:0007669"/>
    <property type="project" value="InterPro"/>
</dbReference>
<dbReference type="NCBIfam" id="TIGR02857">
    <property type="entry name" value="CydD"/>
    <property type="match status" value="1"/>
</dbReference>
<name>A0A9X3SRV5_9ACTN</name>
<proteinExistence type="predicted"/>
<dbReference type="Pfam" id="PF00005">
    <property type="entry name" value="ABC_tran"/>
    <property type="match status" value="1"/>
</dbReference>
<dbReference type="Gene3D" id="1.20.1560.10">
    <property type="entry name" value="ABC transporter type 1, transmembrane domain"/>
    <property type="match status" value="1"/>
</dbReference>
<evidence type="ECO:0000256" key="3">
    <source>
        <dbReference type="ARBA" id="ARBA00022741"/>
    </source>
</evidence>
<comment type="subcellular location">
    <subcellularLocation>
        <location evidence="1">Cell membrane</location>
        <topology evidence="1">Multi-pass membrane protein</topology>
    </subcellularLocation>
</comment>
<evidence type="ECO:0000256" key="4">
    <source>
        <dbReference type="ARBA" id="ARBA00022840"/>
    </source>
</evidence>
<evidence type="ECO:0000256" key="2">
    <source>
        <dbReference type="ARBA" id="ARBA00022692"/>
    </source>
</evidence>
<evidence type="ECO:0000256" key="8">
    <source>
        <dbReference type="SAM" id="Phobius"/>
    </source>
</evidence>
<sequence length="601" mass="62158">MTTLASKPANLDRRLLHRARGATLFIGVCAALGIARTACVVAGAWLTASLIAGAFAGGQSNGSLGPQLVALGAVLAVRALLASVQEAAAHRASAGVKSGLRRQALQQLMRLPSGKRHTGETAALLVRGIDALDGYFARYLPQLVLAVVVPVGVLAVMLAAYPPAALIVLVTLPLIPLFGVLIGLYTRTRAERQWESTSRLAHHFADLVAGLPTLKAFGRAGKQVEAIEVTTGAYRRRSMALLRVAFCSALVLELAASLSVAVVAVTVGVDLVDGGMTGEAGLRTALLVLILAPEAYLPLRNAGAHYHASAEGLAAAEQVFAILAEAPEDAEAEPEPTAQGAGGFAQWLGKRSAALAGKAGAAGVAQRHGRHGPTALTTSPALSHPPLDRAPAIMFRRTVFAYPGRQPLPELSLTIPAGQTTVLTARSGAGKSTLMAALVGFRQPVSGSIAFDDTELSGLDLAAVRRSIAWLPQRPVLIDGTVAENVRLAVPDSRGGARASDPAVAKAIAAAHAPAANRTVAADGSGLSAGEAARVGLARFLLRVDLLDPPVLLLDEPTAHLDGDTEQAVLDSFAPYLAQRTVLIASHRSAVRAIADREVDW</sequence>
<protein>
    <submittedName>
        <fullName evidence="11">Thiol reductant ABC exporter subunit CydD</fullName>
    </submittedName>
</protein>
<dbReference type="InterPro" id="IPR017871">
    <property type="entry name" value="ABC_transporter-like_CS"/>
</dbReference>
<evidence type="ECO:0000313" key="11">
    <source>
        <dbReference type="EMBL" id="MDA1358798.1"/>
    </source>
</evidence>
<feature type="transmembrane region" description="Helical" evidence="8">
    <location>
        <begin position="64"/>
        <end position="81"/>
    </location>
</feature>
<dbReference type="GO" id="GO:0005524">
    <property type="term" value="F:ATP binding"/>
    <property type="evidence" value="ECO:0007669"/>
    <property type="project" value="UniProtKB-KW"/>
</dbReference>
<accession>A0A9X3SRV5</accession>
<evidence type="ECO:0000256" key="6">
    <source>
        <dbReference type="ARBA" id="ARBA00023136"/>
    </source>
</evidence>
<dbReference type="PANTHER" id="PTHR24221:SF590">
    <property type="entry name" value="COMPONENT LINKED WITH THE ASSEMBLY OF CYTOCHROME' TRANSPORT TRANSMEMBRANE ATP-BINDING PROTEIN ABC TRANSPORTER CYDD-RELATED"/>
    <property type="match status" value="1"/>
</dbReference>
<evidence type="ECO:0000313" key="12">
    <source>
        <dbReference type="Proteomes" id="UP001146067"/>
    </source>
</evidence>
<dbReference type="CDD" id="cd03228">
    <property type="entry name" value="ABCC_MRP_Like"/>
    <property type="match status" value="1"/>
</dbReference>
<dbReference type="PANTHER" id="PTHR24221">
    <property type="entry name" value="ATP-BINDING CASSETTE SUB-FAMILY B"/>
    <property type="match status" value="1"/>
</dbReference>
<evidence type="ECO:0000259" key="10">
    <source>
        <dbReference type="PROSITE" id="PS50929"/>
    </source>
</evidence>
<keyword evidence="2 8" id="KW-0812">Transmembrane</keyword>
<dbReference type="PROSITE" id="PS50893">
    <property type="entry name" value="ABC_TRANSPORTER_2"/>
    <property type="match status" value="1"/>
</dbReference>
<dbReference type="InterPro" id="IPR003593">
    <property type="entry name" value="AAA+_ATPase"/>
</dbReference>
<keyword evidence="5 8" id="KW-1133">Transmembrane helix</keyword>
<reference evidence="11" key="1">
    <citation type="submission" date="2022-12" db="EMBL/GenBank/DDBJ databases">
        <title>Gycomyces niveus sp.nov.,a novel actinomycete isolated from soil in Shouguan.</title>
        <authorList>
            <person name="Yang X."/>
        </authorList>
    </citation>
    <scope>NUCLEOTIDE SEQUENCE</scope>
    <source>
        <strain evidence="11">NEAU-A15</strain>
    </source>
</reference>
<organism evidence="11 12">
    <name type="scientific">Glycomyces luteolus</name>
    <dbReference type="NCBI Taxonomy" id="2670330"/>
    <lineage>
        <taxon>Bacteria</taxon>
        <taxon>Bacillati</taxon>
        <taxon>Actinomycetota</taxon>
        <taxon>Actinomycetes</taxon>
        <taxon>Glycomycetales</taxon>
        <taxon>Glycomycetaceae</taxon>
        <taxon>Glycomyces</taxon>
    </lineage>
</organism>
<dbReference type="SUPFAM" id="SSF52540">
    <property type="entry name" value="P-loop containing nucleoside triphosphate hydrolases"/>
    <property type="match status" value="1"/>
</dbReference>
<evidence type="ECO:0000259" key="9">
    <source>
        <dbReference type="PROSITE" id="PS50893"/>
    </source>
</evidence>
<feature type="transmembrane region" description="Helical" evidence="8">
    <location>
        <begin position="21"/>
        <end position="52"/>
    </location>
</feature>
<gene>
    <name evidence="11" type="primary">cydD</name>
    <name evidence="11" type="ORF">O1R50_04140</name>
</gene>
<keyword evidence="12" id="KW-1185">Reference proteome</keyword>
<dbReference type="SUPFAM" id="SSF90123">
    <property type="entry name" value="ABC transporter transmembrane region"/>
    <property type="match status" value="1"/>
</dbReference>
<dbReference type="CDD" id="cd18584">
    <property type="entry name" value="ABC_6TM_AarD_CydD"/>
    <property type="match status" value="1"/>
</dbReference>
<keyword evidence="4" id="KW-0067">ATP-binding</keyword>
<dbReference type="GO" id="GO:0005886">
    <property type="term" value="C:plasma membrane"/>
    <property type="evidence" value="ECO:0007669"/>
    <property type="project" value="UniProtKB-SubCell"/>
</dbReference>
<dbReference type="PROSITE" id="PS50929">
    <property type="entry name" value="ABC_TM1F"/>
    <property type="match status" value="1"/>
</dbReference>
<dbReference type="InterPro" id="IPR014216">
    <property type="entry name" value="ABC_transptr_CydD"/>
</dbReference>
<comment type="caution">
    <text evidence="11">The sequence shown here is derived from an EMBL/GenBank/DDBJ whole genome shotgun (WGS) entry which is preliminary data.</text>
</comment>
<feature type="domain" description="ABC transporter" evidence="9">
    <location>
        <begin position="393"/>
        <end position="599"/>
    </location>
</feature>
<dbReference type="SMART" id="SM00382">
    <property type="entry name" value="AAA"/>
    <property type="match status" value="1"/>
</dbReference>
<dbReference type="InterPro" id="IPR011527">
    <property type="entry name" value="ABC1_TM_dom"/>
</dbReference>
<keyword evidence="6 8" id="KW-0472">Membrane</keyword>
<feature type="transmembrane region" description="Helical" evidence="8">
    <location>
        <begin position="167"/>
        <end position="186"/>
    </location>
</feature>
<dbReference type="Gene3D" id="3.40.50.300">
    <property type="entry name" value="P-loop containing nucleotide triphosphate hydrolases"/>
    <property type="match status" value="1"/>
</dbReference>